<dbReference type="Gene3D" id="3.40.50.1820">
    <property type="entry name" value="alpha/beta hydrolase"/>
    <property type="match status" value="1"/>
</dbReference>
<sequence length="585" mass="66937">MYLNKMYISIAFLICVKFVVCEEKPVVDTTHGKIMGKVLKTLMDVNYYGFMGIPYAVPPVGELRFMPPQPLDPWEGVLRTTKEKPACIQFNNDVKKGQSLGHYGSEDCLYLDVFTPAIDEEERAVIMFIFNDHFLNSYNKSKDYAPDFFIEEDVVVVTISHRLSALGFLSLEDEILPGNAGLKDIVHGLEWVKDNIDKFGGDPKRITLMGLQGGAAAIDLLIHSKAKDLFSGAILHSGTSWTSAYLQEDVKQRAFRLGELMNRTSTNGVKLISDLQEVEAEHLLSKDLHASPSDYFKATQKSVISFAPIVERQSHGLLTEYPEDSTSKIDIPILIGFNSLEGMEAMLQYLVEPRFLTFLRKDFPLLLPRRLRFKFNHMGDVYDEAAKEIKDFYFTRGEINYKSAPDLITFMGDALTTYAMDHTAKTYSTRSLKPVYYYHFDYNSILNENYNNLMKYATVKDGLVGAATGDEMCYLFKCPNLINEYINVEEHLPEEKAIQMSMVRMWTNFAKYGNPTPGGDEMLKNFKWPPYTLENKEYLHIGKTLDIKRDLYKNRFDFWDQFIGKWEQKAVDGIVTDAVNNKDEL</sequence>
<dbReference type="SUPFAM" id="SSF53474">
    <property type="entry name" value="alpha/beta-Hydrolases"/>
    <property type="match status" value="1"/>
</dbReference>
<dbReference type="PROSITE" id="PS00941">
    <property type="entry name" value="CARBOXYLESTERASE_B_2"/>
    <property type="match status" value="1"/>
</dbReference>
<dbReference type="InterPro" id="IPR002018">
    <property type="entry name" value="CarbesteraseB"/>
</dbReference>
<dbReference type="InterPro" id="IPR029058">
    <property type="entry name" value="AB_hydrolase_fold"/>
</dbReference>
<dbReference type="InterPro" id="IPR050309">
    <property type="entry name" value="Type-B_Carboxylest/Lipase"/>
</dbReference>
<reference evidence="5" key="1">
    <citation type="submission" date="2025-08" db="UniProtKB">
        <authorList>
            <consortium name="RefSeq"/>
        </authorList>
    </citation>
    <scope>IDENTIFICATION</scope>
</reference>
<feature type="signal peptide" evidence="2">
    <location>
        <begin position="1"/>
        <end position="21"/>
    </location>
</feature>
<feature type="domain" description="Carboxylesterase type B" evidence="3">
    <location>
        <begin position="24"/>
        <end position="559"/>
    </location>
</feature>
<dbReference type="OrthoDB" id="3200163at2759"/>
<evidence type="ECO:0000256" key="2">
    <source>
        <dbReference type="SAM" id="SignalP"/>
    </source>
</evidence>
<protein>
    <submittedName>
        <fullName evidence="5">Venom carboxylesterase-6-like</fullName>
    </submittedName>
</protein>
<organism evidence="4 5">
    <name type="scientific">Trichoplusia ni</name>
    <name type="common">Cabbage looper</name>
    <dbReference type="NCBI Taxonomy" id="7111"/>
    <lineage>
        <taxon>Eukaryota</taxon>
        <taxon>Metazoa</taxon>
        <taxon>Ecdysozoa</taxon>
        <taxon>Arthropoda</taxon>
        <taxon>Hexapoda</taxon>
        <taxon>Insecta</taxon>
        <taxon>Pterygota</taxon>
        <taxon>Neoptera</taxon>
        <taxon>Endopterygota</taxon>
        <taxon>Lepidoptera</taxon>
        <taxon>Glossata</taxon>
        <taxon>Ditrysia</taxon>
        <taxon>Noctuoidea</taxon>
        <taxon>Noctuidae</taxon>
        <taxon>Plusiinae</taxon>
        <taxon>Trichoplusia</taxon>
    </lineage>
</organism>
<keyword evidence="4" id="KW-1185">Reference proteome</keyword>
<dbReference type="AlphaFoldDB" id="A0A7E5WKP6"/>
<proteinExistence type="predicted"/>
<name>A0A7E5WKP6_TRINI</name>
<dbReference type="Pfam" id="PF00135">
    <property type="entry name" value="COesterase"/>
    <property type="match status" value="1"/>
</dbReference>
<dbReference type="KEGG" id="tnl:113503472"/>
<dbReference type="Proteomes" id="UP000322000">
    <property type="component" value="Chromosome 2"/>
</dbReference>
<keyword evidence="1" id="KW-0325">Glycoprotein</keyword>
<accession>A0A7E5WKP6</accession>
<dbReference type="PANTHER" id="PTHR11559">
    <property type="entry name" value="CARBOXYLESTERASE"/>
    <property type="match status" value="1"/>
</dbReference>
<evidence type="ECO:0000256" key="1">
    <source>
        <dbReference type="ARBA" id="ARBA00023180"/>
    </source>
</evidence>
<gene>
    <name evidence="5" type="primary">LOC113503472</name>
</gene>
<dbReference type="InterPro" id="IPR019819">
    <property type="entry name" value="Carboxylesterase_B_CS"/>
</dbReference>
<dbReference type="InParanoid" id="A0A7E5WKP6"/>
<evidence type="ECO:0000313" key="5">
    <source>
        <dbReference type="RefSeq" id="XP_026741269.1"/>
    </source>
</evidence>
<evidence type="ECO:0000313" key="4">
    <source>
        <dbReference type="Proteomes" id="UP000322000"/>
    </source>
</evidence>
<feature type="chain" id="PRO_5028932312" evidence="2">
    <location>
        <begin position="22"/>
        <end position="585"/>
    </location>
</feature>
<dbReference type="GeneID" id="113503472"/>
<evidence type="ECO:0000259" key="3">
    <source>
        <dbReference type="Pfam" id="PF00135"/>
    </source>
</evidence>
<dbReference type="RefSeq" id="XP_026741269.1">
    <property type="nucleotide sequence ID" value="XM_026885468.1"/>
</dbReference>
<keyword evidence="2" id="KW-0732">Signal</keyword>